<gene>
    <name evidence="2" type="ORF">PRK78_002492</name>
</gene>
<keyword evidence="3" id="KW-1185">Reference proteome</keyword>
<protein>
    <recommendedName>
        <fullName evidence="4">Myb-like domain-containing protein</fullName>
    </recommendedName>
</protein>
<evidence type="ECO:0008006" key="4">
    <source>
        <dbReference type="Google" id="ProtNLM"/>
    </source>
</evidence>
<dbReference type="EMBL" id="CP120628">
    <property type="protein sequence ID" value="WEW57033.1"/>
    <property type="molecule type" value="Genomic_DNA"/>
</dbReference>
<dbReference type="AlphaFoldDB" id="A0AAF0DF35"/>
<organism evidence="2 3">
    <name type="scientific">Emydomyces testavorans</name>
    <dbReference type="NCBI Taxonomy" id="2070801"/>
    <lineage>
        <taxon>Eukaryota</taxon>
        <taxon>Fungi</taxon>
        <taxon>Dikarya</taxon>
        <taxon>Ascomycota</taxon>
        <taxon>Pezizomycotina</taxon>
        <taxon>Eurotiomycetes</taxon>
        <taxon>Eurotiomycetidae</taxon>
        <taxon>Onygenales</taxon>
        <taxon>Nannizziopsiaceae</taxon>
        <taxon>Emydomyces</taxon>
    </lineage>
</organism>
<accession>A0AAF0DF35</accession>
<sequence length="233" mass="26103">MASFTAINHEGVEDTAVKMADIETTNNEEVAGAETNTTEEAAAPPTPKGKKGSKDPKVPATPRKRGRKPAAKKENTVKAENSDEDAKENIELENNETPNKKQRATPNKKARPIPTSYETACEEDKLLLRLKDQENKSWAEIATAWTEMTGEATRTTTLSTRYLRMKANLAVLSKDHESLLLKLKKEMEDKFETEKWQRIAEAMEQASGEKFPPLALQKKFKELEKKGPSDDVF</sequence>
<feature type="region of interest" description="Disordered" evidence="1">
    <location>
        <begin position="1"/>
        <end position="116"/>
    </location>
</feature>
<evidence type="ECO:0000256" key="1">
    <source>
        <dbReference type="SAM" id="MobiDB-lite"/>
    </source>
</evidence>
<feature type="compositionally biased region" description="Basic and acidic residues" evidence="1">
    <location>
        <begin position="71"/>
        <end position="81"/>
    </location>
</feature>
<feature type="compositionally biased region" description="Low complexity" evidence="1">
    <location>
        <begin position="23"/>
        <end position="43"/>
    </location>
</feature>
<feature type="compositionally biased region" description="Acidic residues" evidence="1">
    <location>
        <begin position="82"/>
        <end position="94"/>
    </location>
</feature>
<name>A0AAF0DF35_9EURO</name>
<feature type="compositionally biased region" description="Basic residues" evidence="1">
    <location>
        <begin position="100"/>
        <end position="111"/>
    </location>
</feature>
<evidence type="ECO:0000313" key="3">
    <source>
        <dbReference type="Proteomes" id="UP001219355"/>
    </source>
</evidence>
<proteinExistence type="predicted"/>
<reference evidence="2" key="1">
    <citation type="submission" date="2023-03" db="EMBL/GenBank/DDBJ databases">
        <title>Emydomyces testavorans Genome Sequence.</title>
        <authorList>
            <person name="Hoyer L."/>
        </authorList>
    </citation>
    <scope>NUCLEOTIDE SEQUENCE</scope>
    <source>
        <strain evidence="2">16-2883</strain>
    </source>
</reference>
<evidence type="ECO:0000313" key="2">
    <source>
        <dbReference type="EMBL" id="WEW57033.1"/>
    </source>
</evidence>
<dbReference type="Proteomes" id="UP001219355">
    <property type="component" value="Chromosome 2"/>
</dbReference>